<name>A0A173WE30_9FIRM</name>
<evidence type="ECO:0000256" key="11">
    <source>
        <dbReference type="ARBA" id="ARBA00030128"/>
    </source>
</evidence>
<dbReference type="PROSITE" id="PS00856">
    <property type="entry name" value="GUANYLATE_KINASE_1"/>
    <property type="match status" value="1"/>
</dbReference>
<dbReference type="InterPro" id="IPR008145">
    <property type="entry name" value="GK/Ca_channel_bsu"/>
</dbReference>
<dbReference type="GO" id="GO:0005829">
    <property type="term" value="C:cytosol"/>
    <property type="evidence" value="ECO:0007669"/>
    <property type="project" value="TreeGrafter"/>
</dbReference>
<comment type="function">
    <text evidence="1 13">Essential for recycling GMP and indirectly, cGMP.</text>
</comment>
<evidence type="ECO:0000313" key="20">
    <source>
        <dbReference type="EMBL" id="RHL49553.1"/>
    </source>
</evidence>
<reference evidence="21 28" key="3">
    <citation type="journal article" date="2019" name="Science, e1252229">
        <title>Invertible promoters mediate bacterial phase variation, antibiotic resistance, and host adaptation in the gut.</title>
        <authorList>
            <person name="Jiang X."/>
            <person name="Hall A.B."/>
            <person name="Arthur T.D."/>
            <person name="Plichta D.R."/>
            <person name="Covington C.T."/>
            <person name="Poyet M."/>
            <person name="Crothers J."/>
            <person name="Moses P.L."/>
            <person name="Tolonen A.C."/>
            <person name="Vlamakis H."/>
            <person name="Alm E.J."/>
            <person name="Xavier R.J."/>
        </authorList>
    </citation>
    <scope>NUCLEOTIDE SEQUENCE [LARGE SCALE GENOMIC DNA]</scope>
    <source>
        <strain evidence="21">Af_0058</strain>
        <strain evidence="28">af_0058</strain>
    </source>
</reference>
<comment type="similarity">
    <text evidence="3 13">Belongs to the guanylate kinase family.</text>
</comment>
<dbReference type="PANTHER" id="PTHR23117">
    <property type="entry name" value="GUANYLATE KINASE-RELATED"/>
    <property type="match status" value="1"/>
</dbReference>
<dbReference type="Pfam" id="PF00625">
    <property type="entry name" value="Guanylate_kin"/>
    <property type="match status" value="1"/>
</dbReference>
<evidence type="ECO:0000256" key="1">
    <source>
        <dbReference type="ARBA" id="ARBA00003531"/>
    </source>
</evidence>
<feature type="binding site" evidence="13">
    <location>
        <begin position="11"/>
        <end position="18"/>
    </location>
    <ligand>
        <name>ATP</name>
        <dbReference type="ChEBI" id="CHEBI:30616"/>
    </ligand>
</feature>
<evidence type="ECO:0000313" key="18">
    <source>
        <dbReference type="EMBL" id="RGS76294.1"/>
    </source>
</evidence>
<dbReference type="EMBL" id="QRVV01000001">
    <property type="protein sequence ID" value="RGS76294.1"/>
    <property type="molecule type" value="Genomic_DNA"/>
</dbReference>
<dbReference type="Proteomes" id="UP000293506">
    <property type="component" value="Unassembled WGS sequence"/>
</dbReference>
<evidence type="ECO:0000313" key="24">
    <source>
        <dbReference type="Proteomes" id="UP000284242"/>
    </source>
</evidence>
<keyword evidence="7 13" id="KW-0808">Transferase</keyword>
<dbReference type="RefSeq" id="WP_055065394.1">
    <property type="nucleotide sequence ID" value="NZ_CAXSOH010000004.1"/>
</dbReference>
<dbReference type="InterPro" id="IPR008144">
    <property type="entry name" value="Guanylate_kin-like_dom"/>
</dbReference>
<dbReference type="Proteomes" id="UP000285839">
    <property type="component" value="Unassembled WGS sequence"/>
</dbReference>
<evidence type="ECO:0000313" key="27">
    <source>
        <dbReference type="Proteomes" id="UP000285897"/>
    </source>
</evidence>
<evidence type="ECO:0000256" key="3">
    <source>
        <dbReference type="ARBA" id="ARBA00005790"/>
    </source>
</evidence>
<keyword evidence="10 13" id="KW-0067">ATP-binding</keyword>
<dbReference type="Proteomes" id="UP000285897">
    <property type="component" value="Unassembled WGS sequence"/>
</dbReference>
<protein>
    <recommendedName>
        <fullName evidence="5 13">Guanylate kinase</fullName>
        <ecNumber evidence="4 13">2.7.4.8</ecNumber>
    </recommendedName>
    <alternativeName>
        <fullName evidence="11 13">GMP kinase</fullName>
    </alternativeName>
</protein>
<evidence type="ECO:0000256" key="10">
    <source>
        <dbReference type="ARBA" id="ARBA00022840"/>
    </source>
</evidence>
<dbReference type="EMBL" id="QRUH01000002">
    <property type="protein sequence ID" value="RGR50513.1"/>
    <property type="molecule type" value="Genomic_DNA"/>
</dbReference>
<sequence>MSKGVLTVVSGFSGAGKGTVMKRLLEKYENYALSISVTTRKPREGERDGIEYFFRTREEVEAMIQEDQLLEHAEYVGNYYGTPRFYVEDMLSQGKNVILEIEIQGAMKIKEKIPEAVLVFVTPPTIEELRSRLTGRGTETADVIASRLRRAAEESEGMDNYDYILINDQVEDCVDQLHQIILSERCRAQRNEELINTIQEEARIFMKGDK</sequence>
<dbReference type="Proteomes" id="UP000284242">
    <property type="component" value="Unassembled WGS sequence"/>
</dbReference>
<comment type="catalytic activity">
    <reaction evidence="12 13">
        <text>GMP + ATP = GDP + ADP</text>
        <dbReference type="Rhea" id="RHEA:20780"/>
        <dbReference type="ChEBI" id="CHEBI:30616"/>
        <dbReference type="ChEBI" id="CHEBI:58115"/>
        <dbReference type="ChEBI" id="CHEBI:58189"/>
        <dbReference type="ChEBI" id="CHEBI:456216"/>
        <dbReference type="EC" id="2.7.4.8"/>
    </reaction>
</comment>
<dbReference type="HAMAP" id="MF_00328">
    <property type="entry name" value="Guanylate_kinase"/>
    <property type="match status" value="1"/>
</dbReference>
<evidence type="ECO:0000256" key="7">
    <source>
        <dbReference type="ARBA" id="ARBA00022679"/>
    </source>
</evidence>
<dbReference type="AlphaFoldDB" id="A0A173WE30"/>
<accession>A0A173WE30</accession>
<evidence type="ECO:0000313" key="19">
    <source>
        <dbReference type="EMBL" id="RHE14906.1"/>
    </source>
</evidence>
<evidence type="ECO:0000313" key="28">
    <source>
        <dbReference type="Proteomes" id="UP000293506"/>
    </source>
</evidence>
<dbReference type="Proteomes" id="UP000261222">
    <property type="component" value="Unassembled WGS sequence"/>
</dbReference>
<dbReference type="Gene3D" id="3.40.50.300">
    <property type="entry name" value="P-loop containing nucleotide triphosphate hydrolases"/>
    <property type="match status" value="1"/>
</dbReference>
<dbReference type="Gene3D" id="3.30.63.10">
    <property type="entry name" value="Guanylate Kinase phosphate binding domain"/>
    <property type="match status" value="1"/>
</dbReference>
<evidence type="ECO:0000256" key="13">
    <source>
        <dbReference type="HAMAP-Rule" id="MF_00328"/>
    </source>
</evidence>
<dbReference type="PANTHER" id="PTHR23117:SF13">
    <property type="entry name" value="GUANYLATE KINASE"/>
    <property type="match status" value="1"/>
</dbReference>
<dbReference type="EMBL" id="RCXQ01000004">
    <property type="protein sequence ID" value="RYT67522.1"/>
    <property type="molecule type" value="Genomic_DNA"/>
</dbReference>
<dbReference type="FunFam" id="3.30.63.10:FF:000002">
    <property type="entry name" value="Guanylate kinase 1"/>
    <property type="match status" value="1"/>
</dbReference>
<evidence type="ECO:0000313" key="16">
    <source>
        <dbReference type="EMBL" id="RGN07331.1"/>
    </source>
</evidence>
<evidence type="ECO:0000313" key="26">
    <source>
        <dbReference type="Proteomes" id="UP000285839"/>
    </source>
</evidence>
<evidence type="ECO:0000256" key="9">
    <source>
        <dbReference type="ARBA" id="ARBA00022777"/>
    </source>
</evidence>
<evidence type="ECO:0000313" key="25">
    <source>
        <dbReference type="Proteomes" id="UP000284644"/>
    </source>
</evidence>
<feature type="domain" description="Guanylate kinase-like" evidence="14">
    <location>
        <begin position="4"/>
        <end position="182"/>
    </location>
</feature>
<dbReference type="InterPro" id="IPR017665">
    <property type="entry name" value="Guanylate_kinase"/>
</dbReference>
<dbReference type="GO" id="GO:0004385">
    <property type="term" value="F:GMP kinase activity"/>
    <property type="evidence" value="ECO:0007669"/>
    <property type="project" value="UniProtKB-UniRule"/>
</dbReference>
<dbReference type="FunFam" id="3.40.50.300:FF:000855">
    <property type="entry name" value="Guanylate kinase"/>
    <property type="match status" value="1"/>
</dbReference>
<dbReference type="InterPro" id="IPR027417">
    <property type="entry name" value="P-loop_NTPase"/>
</dbReference>
<dbReference type="SMART" id="SM00072">
    <property type="entry name" value="GuKc"/>
    <property type="match status" value="1"/>
</dbReference>
<evidence type="ECO:0000256" key="8">
    <source>
        <dbReference type="ARBA" id="ARBA00022741"/>
    </source>
</evidence>
<evidence type="ECO:0000313" key="23">
    <source>
        <dbReference type="Proteomes" id="UP000261222"/>
    </source>
</evidence>
<evidence type="ECO:0000256" key="2">
    <source>
        <dbReference type="ARBA" id="ARBA00004496"/>
    </source>
</evidence>
<reference evidence="23 24" key="2">
    <citation type="submission" date="2018-08" db="EMBL/GenBank/DDBJ databases">
        <title>A genome reference for cultivated species of the human gut microbiota.</title>
        <authorList>
            <person name="Zou Y."/>
            <person name="Xue W."/>
            <person name="Luo G."/>
        </authorList>
    </citation>
    <scope>NUCLEOTIDE SEQUENCE [LARGE SCALE GENOMIC DNA]</scope>
    <source>
        <strain evidence="18 24">AF21-24</strain>
        <strain evidence="17 26">AF25-21</strain>
        <strain evidence="20 27">AF37-6AC</strain>
        <strain evidence="19 25">AM29-25AC</strain>
        <strain evidence="16 23">OM06-11AA</strain>
    </source>
</reference>
<dbReference type="CDD" id="cd00071">
    <property type="entry name" value="GMPK"/>
    <property type="match status" value="1"/>
</dbReference>
<dbReference type="EMBL" id="QROS01000002">
    <property type="protein sequence ID" value="RHL49553.1"/>
    <property type="molecule type" value="Genomic_DNA"/>
</dbReference>
<evidence type="ECO:0000256" key="12">
    <source>
        <dbReference type="ARBA" id="ARBA00048594"/>
    </source>
</evidence>
<comment type="subcellular location">
    <subcellularLocation>
        <location evidence="2 13">Cytoplasm</location>
    </subcellularLocation>
</comment>
<keyword evidence="6 13" id="KW-0963">Cytoplasm</keyword>
<dbReference type="GO" id="GO:0005524">
    <property type="term" value="F:ATP binding"/>
    <property type="evidence" value="ECO:0007669"/>
    <property type="project" value="UniProtKB-UniRule"/>
</dbReference>
<dbReference type="EMBL" id="QSUB01000001">
    <property type="protein sequence ID" value="RGN07331.1"/>
    <property type="molecule type" value="Genomic_DNA"/>
</dbReference>
<evidence type="ECO:0000313" key="22">
    <source>
        <dbReference type="Proteomes" id="UP000095409"/>
    </source>
</evidence>
<dbReference type="PROSITE" id="PS50052">
    <property type="entry name" value="GUANYLATE_KINASE_2"/>
    <property type="match status" value="1"/>
</dbReference>
<dbReference type="EMBL" id="CYZD01000001">
    <property type="protein sequence ID" value="CUN37226.1"/>
    <property type="molecule type" value="Genomic_DNA"/>
</dbReference>
<evidence type="ECO:0000256" key="6">
    <source>
        <dbReference type="ARBA" id="ARBA00022490"/>
    </source>
</evidence>
<dbReference type="EC" id="2.7.4.8" evidence="4 13"/>
<dbReference type="NCBIfam" id="TIGR03263">
    <property type="entry name" value="guanyl_kin"/>
    <property type="match status" value="1"/>
</dbReference>
<proteinExistence type="inferred from homology"/>
<dbReference type="Proteomes" id="UP000284644">
    <property type="component" value="Unassembled WGS sequence"/>
</dbReference>
<evidence type="ECO:0000313" key="15">
    <source>
        <dbReference type="EMBL" id="CUN37226.1"/>
    </source>
</evidence>
<evidence type="ECO:0000256" key="5">
    <source>
        <dbReference type="ARBA" id="ARBA00016296"/>
    </source>
</evidence>
<keyword evidence="8 13" id="KW-0547">Nucleotide-binding</keyword>
<dbReference type="Proteomes" id="UP000095409">
    <property type="component" value="Unassembled WGS sequence"/>
</dbReference>
<gene>
    <name evidence="15" type="primary">gmk_1</name>
    <name evidence="13" type="synonym">gmk</name>
    <name evidence="20" type="ORF">DW021_04210</name>
    <name evidence="19" type="ORF">DW767_03750</name>
    <name evidence="18" type="ORF">DWX77_00940</name>
    <name evidence="17" type="ORF">DWY46_03775</name>
    <name evidence="16" type="ORF">DXB81_02025</name>
    <name evidence="21" type="ORF">EAI82_06255</name>
    <name evidence="15" type="ORF">ERS852394_00053</name>
</gene>
<evidence type="ECO:0000256" key="4">
    <source>
        <dbReference type="ARBA" id="ARBA00012961"/>
    </source>
</evidence>
<evidence type="ECO:0000313" key="21">
    <source>
        <dbReference type="EMBL" id="RYT67522.1"/>
    </source>
</evidence>
<dbReference type="InterPro" id="IPR020590">
    <property type="entry name" value="Guanylate_kinase_CS"/>
</dbReference>
<evidence type="ECO:0000313" key="17">
    <source>
        <dbReference type="EMBL" id="RGR50513.1"/>
    </source>
</evidence>
<dbReference type="SUPFAM" id="SSF52540">
    <property type="entry name" value="P-loop containing nucleoside triphosphate hydrolases"/>
    <property type="match status" value="1"/>
</dbReference>
<reference evidence="15 22" key="1">
    <citation type="submission" date="2015-09" db="EMBL/GenBank/DDBJ databases">
        <authorList>
            <consortium name="Pathogen Informatics"/>
        </authorList>
    </citation>
    <scope>NUCLEOTIDE SEQUENCE [LARGE SCALE GENOMIC DNA]</scope>
    <source>
        <strain evidence="15 22">2789STDY5608837</strain>
    </source>
</reference>
<organism evidence="15 22">
    <name type="scientific">Blautia obeum</name>
    <dbReference type="NCBI Taxonomy" id="40520"/>
    <lineage>
        <taxon>Bacteria</taxon>
        <taxon>Bacillati</taxon>
        <taxon>Bacillota</taxon>
        <taxon>Clostridia</taxon>
        <taxon>Lachnospirales</taxon>
        <taxon>Lachnospiraceae</taxon>
        <taxon>Blautia</taxon>
    </lineage>
</organism>
<evidence type="ECO:0000259" key="14">
    <source>
        <dbReference type="PROSITE" id="PS50052"/>
    </source>
</evidence>
<dbReference type="EMBL" id="QSJW01000002">
    <property type="protein sequence ID" value="RHE14906.1"/>
    <property type="molecule type" value="Genomic_DNA"/>
</dbReference>
<keyword evidence="9 13" id="KW-0418">Kinase</keyword>